<dbReference type="OrthoDB" id="1432594at2"/>
<dbReference type="Proteomes" id="UP000198384">
    <property type="component" value="Unassembled WGS sequence"/>
</dbReference>
<evidence type="ECO:0000313" key="1">
    <source>
        <dbReference type="EMBL" id="SNR76068.1"/>
    </source>
</evidence>
<evidence type="ECO:0000313" key="2">
    <source>
        <dbReference type="Proteomes" id="UP000198384"/>
    </source>
</evidence>
<keyword evidence="2" id="KW-1185">Reference proteome</keyword>
<protein>
    <recommendedName>
        <fullName evidence="3">Glycosyl transferase family 11</fullName>
    </recommendedName>
</protein>
<sequence length="276" mass="32639">MIILEPKGGLANRMRVIASGLWLSNKTHKDVKLVWNLKDELNCDFYELFKPIDSLSYVEAKKKKYYYVEATNQQKLNKKIKAWFVNKLINIDYCIKEKDFENLIWNNKIDILSISKKHKNIYFQTCQEFGENFDEFLRFKPTLEIQDIINSQTKSFNKYIIGIHIRRSDNMRSIEKSPLELFIEKIKVELKKNIESNFFLATDDVNTEIELKKIFKGKIITYNKELSRNTQKGIKDAVVDLYCLSKTKYIYGSYWSSFSDIAARIGQIKVFTLEKK</sequence>
<dbReference type="Gene3D" id="3.40.50.11350">
    <property type="match status" value="1"/>
</dbReference>
<proteinExistence type="predicted"/>
<dbReference type="PANTHER" id="PTHR40743">
    <property type="entry name" value="NUCLEOTIDE-DIPHOSPHO-SUGAR TRANSFERASE CONTAINING PROTEIN"/>
    <property type="match status" value="1"/>
</dbReference>
<dbReference type="RefSeq" id="WP_089382808.1">
    <property type="nucleotide sequence ID" value="NZ_FZNT01000011.1"/>
</dbReference>
<dbReference type="EMBL" id="FZNT01000011">
    <property type="protein sequence ID" value="SNR76068.1"/>
    <property type="molecule type" value="Genomic_DNA"/>
</dbReference>
<dbReference type="AlphaFoldDB" id="A0A238YZD4"/>
<name>A0A238YZD4_9FLAO</name>
<reference evidence="1 2" key="1">
    <citation type="submission" date="2017-06" db="EMBL/GenBank/DDBJ databases">
        <authorList>
            <person name="Kim H.J."/>
            <person name="Triplett B.A."/>
        </authorList>
    </citation>
    <scope>NUCLEOTIDE SEQUENCE [LARGE SCALE GENOMIC DNA]</scope>
    <source>
        <strain evidence="1 2">DSM 29150</strain>
    </source>
</reference>
<dbReference type="PANTHER" id="PTHR40743:SF1">
    <property type="entry name" value="POSSIBLE GLYCOSYLTRANSFERASE"/>
    <property type="match status" value="1"/>
</dbReference>
<accession>A0A238YZD4</accession>
<evidence type="ECO:0008006" key="3">
    <source>
        <dbReference type="Google" id="ProtNLM"/>
    </source>
</evidence>
<organism evidence="1 2">
    <name type="scientific">Lutibacter agarilyticus</name>
    <dbReference type="NCBI Taxonomy" id="1109740"/>
    <lineage>
        <taxon>Bacteria</taxon>
        <taxon>Pseudomonadati</taxon>
        <taxon>Bacteroidota</taxon>
        <taxon>Flavobacteriia</taxon>
        <taxon>Flavobacteriales</taxon>
        <taxon>Flavobacteriaceae</taxon>
        <taxon>Lutibacter</taxon>
    </lineage>
</organism>
<gene>
    <name evidence="1" type="ORF">SAMN06265371_111103</name>
</gene>